<dbReference type="Proteomes" id="UP000254508">
    <property type="component" value="Chromosome"/>
</dbReference>
<dbReference type="GO" id="GO:0019262">
    <property type="term" value="P:N-acetylneuraminate catabolic process"/>
    <property type="evidence" value="ECO:0007669"/>
    <property type="project" value="TreeGrafter"/>
</dbReference>
<dbReference type="OrthoDB" id="49685at2"/>
<dbReference type="KEGG" id="err:DVR09_14140"/>
<dbReference type="Pfam" id="PF00480">
    <property type="entry name" value="ROK"/>
    <property type="match status" value="1"/>
</dbReference>
<dbReference type="InterPro" id="IPR000600">
    <property type="entry name" value="ROK"/>
</dbReference>
<dbReference type="Gene3D" id="3.30.420.40">
    <property type="match status" value="2"/>
</dbReference>
<dbReference type="InterPro" id="IPR043129">
    <property type="entry name" value="ATPase_NBD"/>
</dbReference>
<dbReference type="RefSeq" id="WP_115417615.1">
    <property type="nucleotide sequence ID" value="NZ_CP031357.1"/>
</dbReference>
<dbReference type="PANTHER" id="PTHR18964:SF169">
    <property type="entry name" value="N-ACETYLMANNOSAMINE KINASE"/>
    <property type="match status" value="1"/>
</dbReference>
<keyword evidence="2" id="KW-1185">Reference proteome</keyword>
<dbReference type="InterPro" id="IPR036388">
    <property type="entry name" value="WH-like_DNA-bd_sf"/>
</dbReference>
<protein>
    <submittedName>
        <fullName evidence="1">ROK family transcriptional regulator</fullName>
    </submittedName>
</protein>
<gene>
    <name evidence="1" type="ORF">DVR09_14140</name>
</gene>
<reference evidence="2" key="1">
    <citation type="submission" date="2018-07" db="EMBL/GenBank/DDBJ databases">
        <title>Genome sequence of Erythrobacter strain YH-07, an antagonistic bacterium isolated from Yellow Sea.</title>
        <authorList>
            <person name="Tang T."/>
            <person name="Liu Q."/>
            <person name="Sun X."/>
        </authorList>
    </citation>
    <scope>NUCLEOTIDE SEQUENCE [LARGE SCALE GENOMIC DNA]</scope>
    <source>
        <strain evidence="2">YH-07</strain>
    </source>
</reference>
<dbReference type="GO" id="GO:0009384">
    <property type="term" value="F:N-acylmannosamine kinase activity"/>
    <property type="evidence" value="ECO:0007669"/>
    <property type="project" value="TreeGrafter"/>
</dbReference>
<dbReference type="EMBL" id="CP031357">
    <property type="protein sequence ID" value="AXK43300.1"/>
    <property type="molecule type" value="Genomic_DNA"/>
</dbReference>
<dbReference type="SUPFAM" id="SSF53067">
    <property type="entry name" value="Actin-like ATPase domain"/>
    <property type="match status" value="1"/>
</dbReference>
<evidence type="ECO:0000313" key="2">
    <source>
        <dbReference type="Proteomes" id="UP000254508"/>
    </source>
</evidence>
<dbReference type="Gene3D" id="1.10.10.10">
    <property type="entry name" value="Winged helix-like DNA-binding domain superfamily/Winged helix DNA-binding domain"/>
    <property type="match status" value="1"/>
</dbReference>
<evidence type="ECO:0000313" key="1">
    <source>
        <dbReference type="EMBL" id="AXK43300.1"/>
    </source>
</evidence>
<sequence>MELDLSLNQRSVLELIRRHQPVSRAELCGLSGLTSGALVRLTRELLYRGLIEIGEVVATGRGQPKQPLLISSDGGFSVGVAFYPRQMDLVKIDFSGKVLREVTHPFDDAPPAQTADFIGHAVRQFLGRPSVDSERCFGLGIAVPGYPTSDKSGLHTVEALASWRGSDMRQLVSQATGLDVWVENIASAGALAELYRQSSQGPRNIIFLHIGYGVGAGLIVGGRLYRGCGGNAGEVGMFFPLSEPRPSALDFLETVNTSGKGYETLAEIDFLLQLNNPVAQDWMDRASDQVAELAKVAKYWFAPDEFVVGGPFGDQFIAKFAEKLVHKISCIKDDMPPLSIRAAWAGQRVAAVGAAFLPIHHKCSPSPVA</sequence>
<dbReference type="PANTHER" id="PTHR18964">
    <property type="entry name" value="ROK (REPRESSOR, ORF, KINASE) FAMILY"/>
    <property type="match status" value="1"/>
</dbReference>
<organism evidence="1 2">
    <name type="scientific">Erythrobacter aureus</name>
    <dbReference type="NCBI Taxonomy" id="2182384"/>
    <lineage>
        <taxon>Bacteria</taxon>
        <taxon>Pseudomonadati</taxon>
        <taxon>Pseudomonadota</taxon>
        <taxon>Alphaproteobacteria</taxon>
        <taxon>Sphingomonadales</taxon>
        <taxon>Erythrobacteraceae</taxon>
        <taxon>Erythrobacter/Porphyrobacter group</taxon>
        <taxon>Erythrobacter</taxon>
    </lineage>
</organism>
<proteinExistence type="predicted"/>
<name>A0A345YH98_9SPHN</name>
<accession>A0A345YH98</accession>
<dbReference type="InterPro" id="IPR036390">
    <property type="entry name" value="WH_DNA-bd_sf"/>
</dbReference>
<dbReference type="SUPFAM" id="SSF46785">
    <property type="entry name" value="Winged helix' DNA-binding domain"/>
    <property type="match status" value="1"/>
</dbReference>
<dbReference type="AlphaFoldDB" id="A0A345YH98"/>